<keyword evidence="1" id="KW-0863">Zinc-finger</keyword>
<dbReference type="Pfam" id="PF00665">
    <property type="entry name" value="rve"/>
    <property type="match status" value="1"/>
</dbReference>
<dbReference type="Pfam" id="PF00098">
    <property type="entry name" value="zf-CCHC"/>
    <property type="match status" value="1"/>
</dbReference>
<dbReference type="SMART" id="SM00343">
    <property type="entry name" value="ZnF_C2HC"/>
    <property type="match status" value="1"/>
</dbReference>
<dbReference type="AlphaFoldDB" id="A0AAE1MLL8"/>
<dbReference type="SUPFAM" id="SSF57756">
    <property type="entry name" value="Retrovirus zinc finger-like domains"/>
    <property type="match status" value="1"/>
</dbReference>
<keyword evidence="1" id="KW-0862">Zinc</keyword>
<dbReference type="GO" id="GO:0015074">
    <property type="term" value="P:DNA integration"/>
    <property type="evidence" value="ECO:0007669"/>
    <property type="project" value="InterPro"/>
</dbReference>
<dbReference type="Pfam" id="PF22936">
    <property type="entry name" value="Pol_BBD"/>
    <property type="match status" value="1"/>
</dbReference>
<dbReference type="GO" id="GO:0003676">
    <property type="term" value="F:nucleic acid binding"/>
    <property type="evidence" value="ECO:0007669"/>
    <property type="project" value="InterPro"/>
</dbReference>
<reference evidence="5" key="1">
    <citation type="submission" date="2023-10" db="EMBL/GenBank/DDBJ databases">
        <title>Chromosome-level genome of the transformable northern wattle, Acacia crassicarpa.</title>
        <authorList>
            <person name="Massaro I."/>
            <person name="Sinha N.R."/>
            <person name="Poethig S."/>
            <person name="Leichty A.R."/>
        </authorList>
    </citation>
    <scope>NUCLEOTIDE SEQUENCE</scope>
    <source>
        <strain evidence="5">Acra3RX</strain>
        <tissue evidence="5">Leaf</tissue>
    </source>
</reference>
<proteinExistence type="predicted"/>
<accession>A0AAE1MLL8</accession>
<evidence type="ECO:0008006" key="7">
    <source>
        <dbReference type="Google" id="ProtNLM"/>
    </source>
</evidence>
<feature type="region of interest" description="Disordered" evidence="2">
    <location>
        <begin position="204"/>
        <end position="278"/>
    </location>
</feature>
<dbReference type="PROSITE" id="PS50994">
    <property type="entry name" value="INTEGRASE"/>
    <property type="match status" value="1"/>
</dbReference>
<dbReference type="Gene3D" id="4.10.60.10">
    <property type="entry name" value="Zinc finger, CCHC-type"/>
    <property type="match status" value="1"/>
</dbReference>
<dbReference type="InterPro" id="IPR001878">
    <property type="entry name" value="Znf_CCHC"/>
</dbReference>
<dbReference type="Pfam" id="PF13976">
    <property type="entry name" value="gag_pre-integrs"/>
    <property type="match status" value="1"/>
</dbReference>
<keyword evidence="1" id="KW-0479">Metal-binding</keyword>
<dbReference type="PANTHER" id="PTHR35317">
    <property type="entry name" value="OS04G0629600 PROTEIN"/>
    <property type="match status" value="1"/>
</dbReference>
<dbReference type="Gene3D" id="3.30.420.10">
    <property type="entry name" value="Ribonuclease H-like superfamily/Ribonuclease H"/>
    <property type="match status" value="1"/>
</dbReference>
<feature type="domain" description="CCHC-type" evidence="3">
    <location>
        <begin position="281"/>
        <end position="296"/>
    </location>
</feature>
<dbReference type="PROSITE" id="PS50158">
    <property type="entry name" value="ZF_CCHC"/>
    <property type="match status" value="1"/>
</dbReference>
<evidence type="ECO:0000313" key="6">
    <source>
        <dbReference type="Proteomes" id="UP001293593"/>
    </source>
</evidence>
<dbReference type="InterPro" id="IPR036875">
    <property type="entry name" value="Znf_CCHC_sf"/>
</dbReference>
<dbReference type="InterPro" id="IPR054722">
    <property type="entry name" value="PolX-like_BBD"/>
</dbReference>
<name>A0AAE1MLL8_9FABA</name>
<dbReference type="EMBL" id="JAWXYG010000006">
    <property type="protein sequence ID" value="KAK4269964.1"/>
    <property type="molecule type" value="Genomic_DNA"/>
</dbReference>
<dbReference type="PANTHER" id="PTHR35317:SF28">
    <property type="entry name" value="ZINC FINGER, CCHC-TYPE, RIBONUCLEASE H-LIKE DOMAIN, GAG-PRE-INTEGRASE DOMAIN PROTEIN-RELATED"/>
    <property type="match status" value="1"/>
</dbReference>
<evidence type="ECO:0000313" key="5">
    <source>
        <dbReference type="EMBL" id="KAK4269964.1"/>
    </source>
</evidence>
<dbReference type="InterPro" id="IPR012337">
    <property type="entry name" value="RNaseH-like_sf"/>
</dbReference>
<gene>
    <name evidence="5" type="ORF">QN277_023055</name>
</gene>
<feature type="domain" description="Integrase catalytic" evidence="4">
    <location>
        <begin position="521"/>
        <end position="617"/>
    </location>
</feature>
<keyword evidence="6" id="KW-1185">Reference proteome</keyword>
<sequence>MASSNMVPFQVPMLTKSNYDNWSIKMKALLGSQDVWEMIEKGYIEPQEGATLSQAQRDSLKDSRKRDKKALYLIYQGLDEDAFEKISEATTAKEAWEKLQTSYKGAEPVKKVRLQTLRSEFETLHMKDVESISDYFSRVLAVTNQLKRNGEKIDDVKIMEKILRSLDSKFDHIVTVIEETKNLEAMTIEQLLGSLQAYEEKQKKKQGVGEQLLKTQLNSKEKEEDFGNTRGRGGYRGRGRGRGSGRVGFNNNYAQEDRREGSTRGRGRGGSQPRRDKSQIKCYNCQRYGHYASECRVPKRRIEEKANYVEKISHEDGTLLMVRTNSVGEQENTWYLDSGASNHMCGKRNLFVELDESVNGDVSFGDESKAPVKGKGKILIRLKDGRHEFISNVFYVPNMKNNILSLGQLLEKGYDVHLKNNTLSLRDNQNKLIAKVPMSRNRMFLLNIQHDIAKCFKACYKDASWLWHLRFGHLNFGSLELLYKKEMVKGLPSISQPDQLCEGCLLGKQCRKSFPKEASSRTNKPLELIHTDVCGPLKPSSLGKNNYFLLFIDDFSRKTWVYFLKQKSEVFEVFKKFKASVEKESGCKIKAMRSDRGGEFTSKEFLEFVIIMESEDL</sequence>
<dbReference type="InterPro" id="IPR025724">
    <property type="entry name" value="GAG-pre-integrase_dom"/>
</dbReference>
<dbReference type="InterPro" id="IPR036397">
    <property type="entry name" value="RNaseH_sf"/>
</dbReference>
<comment type="caution">
    <text evidence="5">The sequence shown here is derived from an EMBL/GenBank/DDBJ whole genome shotgun (WGS) entry which is preliminary data.</text>
</comment>
<feature type="compositionally biased region" description="Basic residues" evidence="2">
    <location>
        <begin position="233"/>
        <end position="243"/>
    </location>
</feature>
<evidence type="ECO:0000256" key="1">
    <source>
        <dbReference type="PROSITE-ProRule" id="PRU00047"/>
    </source>
</evidence>
<evidence type="ECO:0000259" key="4">
    <source>
        <dbReference type="PROSITE" id="PS50994"/>
    </source>
</evidence>
<dbReference type="SUPFAM" id="SSF53098">
    <property type="entry name" value="Ribonuclease H-like"/>
    <property type="match status" value="1"/>
</dbReference>
<dbReference type="Proteomes" id="UP001293593">
    <property type="component" value="Unassembled WGS sequence"/>
</dbReference>
<evidence type="ECO:0000259" key="3">
    <source>
        <dbReference type="PROSITE" id="PS50158"/>
    </source>
</evidence>
<protein>
    <recommendedName>
        <fullName evidence="7">Retrovirus-related Pol polyprotein from transposon TNT 1-94</fullName>
    </recommendedName>
</protein>
<dbReference type="InterPro" id="IPR001584">
    <property type="entry name" value="Integrase_cat-core"/>
</dbReference>
<evidence type="ECO:0000256" key="2">
    <source>
        <dbReference type="SAM" id="MobiDB-lite"/>
    </source>
</evidence>
<organism evidence="5 6">
    <name type="scientific">Acacia crassicarpa</name>
    <name type="common">northern wattle</name>
    <dbReference type="NCBI Taxonomy" id="499986"/>
    <lineage>
        <taxon>Eukaryota</taxon>
        <taxon>Viridiplantae</taxon>
        <taxon>Streptophyta</taxon>
        <taxon>Embryophyta</taxon>
        <taxon>Tracheophyta</taxon>
        <taxon>Spermatophyta</taxon>
        <taxon>Magnoliopsida</taxon>
        <taxon>eudicotyledons</taxon>
        <taxon>Gunneridae</taxon>
        <taxon>Pentapetalae</taxon>
        <taxon>rosids</taxon>
        <taxon>fabids</taxon>
        <taxon>Fabales</taxon>
        <taxon>Fabaceae</taxon>
        <taxon>Caesalpinioideae</taxon>
        <taxon>mimosoid clade</taxon>
        <taxon>Acacieae</taxon>
        <taxon>Acacia</taxon>
    </lineage>
</organism>
<dbReference type="Pfam" id="PF14223">
    <property type="entry name" value="Retrotran_gag_2"/>
    <property type="match status" value="1"/>
</dbReference>
<dbReference type="GO" id="GO:0008270">
    <property type="term" value="F:zinc ion binding"/>
    <property type="evidence" value="ECO:0007669"/>
    <property type="project" value="UniProtKB-KW"/>
</dbReference>